<organism evidence="1 2">
    <name type="scientific">Aliarcobacter cryaerophilus</name>
    <dbReference type="NCBI Taxonomy" id="28198"/>
    <lineage>
        <taxon>Bacteria</taxon>
        <taxon>Pseudomonadati</taxon>
        <taxon>Campylobacterota</taxon>
        <taxon>Epsilonproteobacteria</taxon>
        <taxon>Campylobacterales</taxon>
        <taxon>Arcobacteraceae</taxon>
        <taxon>Aliarcobacter</taxon>
    </lineage>
</organism>
<dbReference type="SUPFAM" id="SSF47240">
    <property type="entry name" value="Ferritin-like"/>
    <property type="match status" value="1"/>
</dbReference>
<proteinExistence type="predicted"/>
<gene>
    <name evidence="1" type="ORF">AS859_00320</name>
</gene>
<evidence type="ECO:0000313" key="1">
    <source>
        <dbReference type="EMBL" id="OQR42312.1"/>
    </source>
</evidence>
<dbReference type="Pfam" id="PF04305">
    <property type="entry name" value="DUF455"/>
    <property type="match status" value="1"/>
</dbReference>
<dbReference type="RefSeq" id="WP_081560214.1">
    <property type="nucleotide sequence ID" value="NZ_JAPRAL010000001.1"/>
</dbReference>
<dbReference type="InterPro" id="IPR009078">
    <property type="entry name" value="Ferritin-like_SF"/>
</dbReference>
<accession>A0A1V9VE51</accession>
<dbReference type="EMBL" id="LNTC01000002">
    <property type="protein sequence ID" value="OQR42312.1"/>
    <property type="molecule type" value="Genomic_DNA"/>
</dbReference>
<evidence type="ECO:0000313" key="2">
    <source>
        <dbReference type="Proteomes" id="UP000192599"/>
    </source>
</evidence>
<evidence type="ECO:0008006" key="3">
    <source>
        <dbReference type="Google" id="ProtNLM"/>
    </source>
</evidence>
<dbReference type="PANTHER" id="PTHR42782">
    <property type="entry name" value="SI:CH73-314G15.3"/>
    <property type="match status" value="1"/>
</dbReference>
<protein>
    <recommendedName>
        <fullName evidence="3">Ferritin-like domain-containing protein</fullName>
    </recommendedName>
</protein>
<sequence>MDYFIILEDILLTKLPKEKFIKFDKFYKLFLENKLIFDHNYIALEIENPSYADFLSIVKPTKLPPIKNFKTKEGKKYLVHTILHIEYSAVDLALDAALRYQNMPFEFYRDWLEVANDEIRHFLMLEKLLKDLNGFYGEFEVHKNLFEAMQQTPDLLSRMACIPRYLEANGLDQNPKIMEKLNSNKDEFNVKLIEALKIILEEEISHVKKGDFWFKYECDKVGCNPEVAYFDAIEKVFPGSTKRKMDLNFNARKEAGFSCDELKFLSKKDDCI</sequence>
<dbReference type="Proteomes" id="UP000192599">
    <property type="component" value="Unassembled WGS sequence"/>
</dbReference>
<name>A0A1V9VE51_9BACT</name>
<dbReference type="PANTHER" id="PTHR42782:SF4">
    <property type="entry name" value="DUF455 DOMAIN-CONTAINING PROTEIN"/>
    <property type="match status" value="1"/>
</dbReference>
<dbReference type="AlphaFoldDB" id="A0A1V9VE51"/>
<comment type="caution">
    <text evidence="1">The sequence shown here is derived from an EMBL/GenBank/DDBJ whole genome shotgun (WGS) entry which is preliminary data.</text>
</comment>
<dbReference type="InterPro" id="IPR011197">
    <property type="entry name" value="UCP012318"/>
</dbReference>
<dbReference type="PIRSF" id="PIRSF012318">
    <property type="entry name" value="UCP012318"/>
    <property type="match status" value="1"/>
</dbReference>
<dbReference type="CDD" id="cd00657">
    <property type="entry name" value="Ferritin_like"/>
    <property type="match status" value="1"/>
</dbReference>
<dbReference type="InterPro" id="IPR007402">
    <property type="entry name" value="DUF455"/>
</dbReference>
<reference evidence="1 2" key="1">
    <citation type="submission" date="2017-04" db="EMBL/GenBank/DDBJ databases">
        <title>Accumulation and expression of multiple antibiotic resistance genes in Arcobacter cryaerophilus that thrives in sewage.</title>
        <authorList>
            <person name="Millar J.A."/>
            <person name="Raghavan R."/>
        </authorList>
    </citation>
    <scope>NUCLEOTIDE SEQUENCE [LARGE SCALE GENOMIC DNA]</scope>
    <source>
        <strain evidence="1 2">AZT-1</strain>
    </source>
</reference>